<feature type="binding site" evidence="14">
    <location>
        <begin position="127"/>
        <end position="130"/>
    </location>
    <ligand>
        <name>NAD(+)</name>
        <dbReference type="ChEBI" id="CHEBI:57540"/>
    </ligand>
</feature>
<organism evidence="17 18">
    <name type="scientific">Candidatus Doolittlea endobia</name>
    <dbReference type="NCBI Taxonomy" id="1778262"/>
    <lineage>
        <taxon>Bacteria</taxon>
        <taxon>Pseudomonadati</taxon>
        <taxon>Pseudomonadota</taxon>
        <taxon>Gammaproteobacteria</taxon>
        <taxon>Enterobacterales</taxon>
        <taxon>Enterobacteriaceae</taxon>
        <taxon>Candidatus Doolittlea</taxon>
    </lineage>
</organism>
<comment type="subunit">
    <text evidence="14">Homotetramer.</text>
</comment>
<evidence type="ECO:0000256" key="12">
    <source>
        <dbReference type="ARBA" id="ARBA00049080"/>
    </source>
</evidence>
<feature type="domain" description="Dihydrodipicolinate reductase C-terminal" evidence="16">
    <location>
        <begin position="133"/>
        <end position="269"/>
    </location>
</feature>
<evidence type="ECO:0000256" key="6">
    <source>
        <dbReference type="ARBA" id="ARBA00022915"/>
    </source>
</evidence>
<evidence type="ECO:0000256" key="13">
    <source>
        <dbReference type="ARBA" id="ARBA00049396"/>
    </source>
</evidence>
<dbReference type="Gene3D" id="3.30.360.10">
    <property type="entry name" value="Dihydrodipicolinate Reductase, domain 2"/>
    <property type="match status" value="1"/>
</dbReference>
<dbReference type="GO" id="GO:0051287">
    <property type="term" value="F:NAD binding"/>
    <property type="evidence" value="ECO:0007669"/>
    <property type="project" value="UniProtKB-UniRule"/>
</dbReference>
<dbReference type="GO" id="GO:0005829">
    <property type="term" value="C:cytosol"/>
    <property type="evidence" value="ECO:0007669"/>
    <property type="project" value="TreeGrafter"/>
</dbReference>
<dbReference type="PIRSF" id="PIRSF000161">
    <property type="entry name" value="DHPR"/>
    <property type="match status" value="1"/>
</dbReference>
<comment type="function">
    <text evidence="14">Catalyzes the conversion of 4-hydroxy-tetrahydrodipicolinate (HTPA) to tetrahydrodipicolinate.</text>
</comment>
<dbReference type="HAMAP" id="MF_00102">
    <property type="entry name" value="DapB"/>
    <property type="match status" value="1"/>
</dbReference>
<dbReference type="GO" id="GO:0050661">
    <property type="term" value="F:NADP binding"/>
    <property type="evidence" value="ECO:0007669"/>
    <property type="project" value="UniProtKB-UniRule"/>
</dbReference>
<feature type="binding site" evidence="14">
    <location>
        <begin position="103"/>
        <end position="105"/>
    </location>
    <ligand>
        <name>NAD(+)</name>
        <dbReference type="ChEBI" id="CHEBI:57540"/>
    </ligand>
</feature>
<feature type="domain" description="Dihydrodipicolinate reductase N-terminal" evidence="15">
    <location>
        <begin position="6"/>
        <end position="130"/>
    </location>
</feature>
<comment type="similarity">
    <text evidence="2 14">Belongs to the DapB family.</text>
</comment>
<dbReference type="Pfam" id="PF01113">
    <property type="entry name" value="DapB_N"/>
    <property type="match status" value="1"/>
</dbReference>
<dbReference type="InterPro" id="IPR022664">
    <property type="entry name" value="DapB_N_CS"/>
</dbReference>
<dbReference type="InterPro" id="IPR022663">
    <property type="entry name" value="DapB_C"/>
</dbReference>
<evidence type="ECO:0000259" key="16">
    <source>
        <dbReference type="Pfam" id="PF05173"/>
    </source>
</evidence>
<comment type="catalytic activity">
    <reaction evidence="13 14">
        <text>(S)-2,3,4,5-tetrahydrodipicolinate + NAD(+) + H2O = (2S,4S)-4-hydroxy-2,3,4,5-tetrahydrodipicolinate + NADH + H(+)</text>
        <dbReference type="Rhea" id="RHEA:35323"/>
        <dbReference type="ChEBI" id="CHEBI:15377"/>
        <dbReference type="ChEBI" id="CHEBI:15378"/>
        <dbReference type="ChEBI" id="CHEBI:16845"/>
        <dbReference type="ChEBI" id="CHEBI:57540"/>
        <dbReference type="ChEBI" id="CHEBI:57945"/>
        <dbReference type="ChEBI" id="CHEBI:67139"/>
        <dbReference type="EC" id="1.17.1.8"/>
    </reaction>
</comment>
<evidence type="ECO:0000256" key="2">
    <source>
        <dbReference type="ARBA" id="ARBA00006642"/>
    </source>
</evidence>
<dbReference type="CDD" id="cd02274">
    <property type="entry name" value="DHDPR_N"/>
    <property type="match status" value="1"/>
</dbReference>
<evidence type="ECO:0000256" key="7">
    <source>
        <dbReference type="ARBA" id="ARBA00023002"/>
    </source>
</evidence>
<feature type="binding site" evidence="14">
    <location>
        <position position="161"/>
    </location>
    <ligand>
        <name>(S)-2,3,4,5-tetrahydrodipicolinate</name>
        <dbReference type="ChEBI" id="CHEBI:16845"/>
    </ligand>
</feature>
<dbReference type="FunFam" id="3.40.50.720:FF:000048">
    <property type="entry name" value="4-hydroxy-tetrahydrodipicolinate reductase"/>
    <property type="match status" value="1"/>
</dbReference>
<dbReference type="PROSITE" id="PS01298">
    <property type="entry name" value="DAPB"/>
    <property type="match status" value="1"/>
</dbReference>
<accession>A0A143WST2</accession>
<dbReference type="GO" id="GO:0009089">
    <property type="term" value="P:lysine biosynthetic process via diaminopimelate"/>
    <property type="evidence" value="ECO:0007669"/>
    <property type="project" value="UniProtKB-UniRule"/>
</dbReference>
<dbReference type="UniPathway" id="UPA00034">
    <property type="reaction ID" value="UER00018"/>
</dbReference>
<keyword evidence="4 14" id="KW-0028">Amino-acid biosynthesis</keyword>
<evidence type="ECO:0000256" key="4">
    <source>
        <dbReference type="ARBA" id="ARBA00022605"/>
    </source>
</evidence>
<reference evidence="18" key="1">
    <citation type="submission" date="2016-01" db="EMBL/GenBank/DDBJ databases">
        <authorList>
            <person name="Husnik F."/>
        </authorList>
    </citation>
    <scope>NUCLEOTIDE SEQUENCE [LARGE SCALE GENOMIC DNA]</scope>
</reference>
<keyword evidence="8 14" id="KW-0520">NAD</keyword>
<gene>
    <name evidence="14 17" type="primary">dapB</name>
    <name evidence="17" type="ORF">MHIR_DE00652</name>
</gene>
<dbReference type="SUPFAM" id="SSF51735">
    <property type="entry name" value="NAD(P)-binding Rossmann-fold domains"/>
    <property type="match status" value="1"/>
</dbReference>
<sequence>MSNIPIRIAVAGAGGRMYHHLIKAVVQSKEATLGAALARTGSTLCGVDSGEVAGIGALGVTINGELTEIKKDDFDILIDFTRPDATMTYLEFCRQYHKGIVIGTTGFNNAQKEVISTAAQETKIVFSANFSVGVNLTIKLLEKAAQIMGEKADIEIIEIHHRHKVDAPSGTALAMGEAIAGVLGRDLAHCAVYSREGHTGERKTKSIGFATVRAGDIVGEHTAMFVDIGERLEITHKASSRMTFAIGAVRAAVWLSAQKRGLFDMVDVLNL</sequence>
<evidence type="ECO:0000256" key="3">
    <source>
        <dbReference type="ARBA" id="ARBA00022490"/>
    </source>
</evidence>
<dbReference type="InterPro" id="IPR000846">
    <property type="entry name" value="DapB_N"/>
</dbReference>
<comment type="pathway">
    <text evidence="10 14">Amino-acid biosynthesis; L-lysine biosynthesis via DAP pathway; (S)-tetrahydrodipicolinate from L-aspartate: step 4/4.</text>
</comment>
<keyword evidence="18" id="KW-1185">Reference proteome</keyword>
<comment type="subcellular location">
    <subcellularLocation>
        <location evidence="1 14">Cytoplasm</location>
    </subcellularLocation>
</comment>
<keyword evidence="6 14" id="KW-0220">Diaminopimelate biosynthesis</keyword>
<dbReference type="Gene3D" id="3.40.50.720">
    <property type="entry name" value="NAD(P)-binding Rossmann-like Domain"/>
    <property type="match status" value="1"/>
</dbReference>
<feature type="active site" description="Proton donor" evidence="14">
    <location>
        <position position="164"/>
    </location>
</feature>
<proteinExistence type="inferred from homology"/>
<dbReference type="KEGG" id="den:MHIR_DE00652"/>
<name>A0A143WST2_9ENTR</name>
<dbReference type="FunFam" id="3.30.360.10:FF:000004">
    <property type="entry name" value="4-hydroxy-tetrahydrodipicolinate reductase"/>
    <property type="match status" value="1"/>
</dbReference>
<evidence type="ECO:0000259" key="15">
    <source>
        <dbReference type="Pfam" id="PF01113"/>
    </source>
</evidence>
<evidence type="ECO:0000256" key="5">
    <source>
        <dbReference type="ARBA" id="ARBA00022857"/>
    </source>
</evidence>
<evidence type="ECO:0000256" key="11">
    <source>
        <dbReference type="ARBA" id="ARBA00038983"/>
    </source>
</evidence>
<dbReference type="GO" id="GO:0016726">
    <property type="term" value="F:oxidoreductase activity, acting on CH or CH2 groups, NAD or NADP as acceptor"/>
    <property type="evidence" value="ECO:0007669"/>
    <property type="project" value="UniProtKB-UniRule"/>
</dbReference>
<dbReference type="RefSeq" id="WP_067566366.1">
    <property type="nucleotide sequence ID" value="NZ_LN999833.1"/>
</dbReference>
<dbReference type="PANTHER" id="PTHR20836">
    <property type="entry name" value="DIHYDRODIPICOLINATE REDUCTASE"/>
    <property type="match status" value="1"/>
</dbReference>
<dbReference type="EMBL" id="LN999833">
    <property type="protein sequence ID" value="CUX96886.1"/>
    <property type="molecule type" value="Genomic_DNA"/>
</dbReference>
<dbReference type="STRING" id="1778262.MHIR_DE00652"/>
<dbReference type="InterPro" id="IPR023940">
    <property type="entry name" value="DHDPR_bac"/>
</dbReference>
<evidence type="ECO:0000256" key="9">
    <source>
        <dbReference type="ARBA" id="ARBA00023154"/>
    </source>
</evidence>
<evidence type="ECO:0000256" key="8">
    <source>
        <dbReference type="ARBA" id="ARBA00023027"/>
    </source>
</evidence>
<keyword evidence="3 14" id="KW-0963">Cytoplasm</keyword>
<feature type="binding site" evidence="14">
    <location>
        <begin position="12"/>
        <end position="17"/>
    </location>
    <ligand>
        <name>NAD(+)</name>
        <dbReference type="ChEBI" id="CHEBI:57540"/>
    </ligand>
</feature>
<dbReference type="NCBIfam" id="TIGR00036">
    <property type="entry name" value="dapB"/>
    <property type="match status" value="1"/>
</dbReference>
<evidence type="ECO:0000256" key="14">
    <source>
        <dbReference type="HAMAP-Rule" id="MF_00102"/>
    </source>
</evidence>
<evidence type="ECO:0000313" key="17">
    <source>
        <dbReference type="EMBL" id="CUX96886.1"/>
    </source>
</evidence>
<dbReference type="GO" id="GO:0008839">
    <property type="term" value="F:4-hydroxy-tetrahydrodipicolinate reductase"/>
    <property type="evidence" value="ECO:0007669"/>
    <property type="project" value="UniProtKB-UniRule"/>
</dbReference>
<feature type="binding site" evidence="14">
    <location>
        <begin position="170"/>
        <end position="171"/>
    </location>
    <ligand>
        <name>(S)-2,3,4,5-tetrahydrodipicolinate</name>
        <dbReference type="ChEBI" id="CHEBI:16845"/>
    </ligand>
</feature>
<keyword evidence="5 14" id="KW-0521">NADP</keyword>
<evidence type="ECO:0000313" key="18">
    <source>
        <dbReference type="Proteomes" id="UP000095322"/>
    </source>
</evidence>
<protein>
    <recommendedName>
        <fullName evidence="11 14">4-hydroxy-tetrahydrodipicolinate reductase</fullName>
        <shortName evidence="14">HTPA reductase</shortName>
        <ecNumber evidence="11 14">1.17.1.8</ecNumber>
    </recommendedName>
</protein>
<comment type="caution">
    <text evidence="14">Lacks conserved residue(s) required for the propagation of feature annotation.</text>
</comment>
<keyword evidence="9 14" id="KW-0457">Lysine biosynthesis</keyword>
<dbReference type="AlphaFoldDB" id="A0A143WST2"/>
<comment type="catalytic activity">
    <reaction evidence="12 14">
        <text>(S)-2,3,4,5-tetrahydrodipicolinate + NADP(+) + H2O = (2S,4S)-4-hydroxy-2,3,4,5-tetrahydrodipicolinate + NADPH + H(+)</text>
        <dbReference type="Rhea" id="RHEA:35331"/>
        <dbReference type="ChEBI" id="CHEBI:15377"/>
        <dbReference type="ChEBI" id="CHEBI:15378"/>
        <dbReference type="ChEBI" id="CHEBI:16845"/>
        <dbReference type="ChEBI" id="CHEBI:57783"/>
        <dbReference type="ChEBI" id="CHEBI:58349"/>
        <dbReference type="ChEBI" id="CHEBI:67139"/>
        <dbReference type="EC" id="1.17.1.8"/>
    </reaction>
</comment>
<keyword evidence="7 14" id="KW-0560">Oxidoreductase</keyword>
<feature type="active site" description="Proton donor/acceptor" evidence="14">
    <location>
        <position position="160"/>
    </location>
</feature>
<evidence type="ECO:0000256" key="10">
    <source>
        <dbReference type="ARBA" id="ARBA00037922"/>
    </source>
</evidence>
<dbReference type="OrthoDB" id="9790352at2"/>
<comment type="caution">
    <text evidence="14">Was originally thought to be a dihydrodipicolinate reductase (DHDPR), catalyzing the conversion of dihydrodipicolinate to tetrahydrodipicolinate. However, it was shown in E.coli that the substrate of the enzymatic reaction is not dihydrodipicolinate (DHDP) but in fact (2S,4S)-4-hydroxy-2,3,4,5-tetrahydrodipicolinic acid (HTPA), the product released by the DapA-catalyzed reaction.</text>
</comment>
<dbReference type="Pfam" id="PF05173">
    <property type="entry name" value="DapB_C"/>
    <property type="match status" value="1"/>
</dbReference>
<dbReference type="PATRIC" id="fig|1778262.3.peg.1194"/>
<feature type="binding site" evidence="14">
    <location>
        <position position="48"/>
    </location>
    <ligand>
        <name>NAD(+)</name>
        <dbReference type="ChEBI" id="CHEBI:57540"/>
    </ligand>
</feature>
<dbReference type="GO" id="GO:0019877">
    <property type="term" value="P:diaminopimelate biosynthetic process"/>
    <property type="evidence" value="ECO:0007669"/>
    <property type="project" value="UniProtKB-UniRule"/>
</dbReference>
<dbReference type="InterPro" id="IPR036291">
    <property type="entry name" value="NAD(P)-bd_dom_sf"/>
</dbReference>
<dbReference type="EC" id="1.17.1.8" evidence="11 14"/>
<dbReference type="PANTHER" id="PTHR20836:SF0">
    <property type="entry name" value="4-HYDROXY-TETRAHYDRODIPICOLINATE REDUCTASE 1, CHLOROPLASTIC-RELATED"/>
    <property type="match status" value="1"/>
</dbReference>
<dbReference type="SUPFAM" id="SSF55347">
    <property type="entry name" value="Glyceraldehyde-3-phosphate dehydrogenase-like, C-terminal domain"/>
    <property type="match status" value="1"/>
</dbReference>
<evidence type="ECO:0000256" key="1">
    <source>
        <dbReference type="ARBA" id="ARBA00004496"/>
    </source>
</evidence>
<dbReference type="Proteomes" id="UP000095322">
    <property type="component" value="Chromosome I"/>
</dbReference>